<feature type="domain" description="Response regulatory" evidence="12">
    <location>
        <begin position="686"/>
        <end position="803"/>
    </location>
</feature>
<feature type="domain" description="HAMP" evidence="14">
    <location>
        <begin position="272"/>
        <end position="324"/>
    </location>
</feature>
<feature type="domain" description="Histidine kinase" evidence="11">
    <location>
        <begin position="346"/>
        <end position="585"/>
    </location>
</feature>
<comment type="caution">
    <text evidence="15">The sequence shown here is derived from an EMBL/GenBank/DDBJ whole genome shotgun (WGS) entry which is preliminary data.</text>
</comment>
<dbReference type="PROSITE" id="PS50110">
    <property type="entry name" value="RESPONSE_REGULATORY"/>
    <property type="match status" value="1"/>
</dbReference>
<dbReference type="InterPro" id="IPR011006">
    <property type="entry name" value="CheY-like_superfamily"/>
</dbReference>
<evidence type="ECO:0000259" key="14">
    <source>
        <dbReference type="PROSITE" id="PS50885"/>
    </source>
</evidence>
<dbReference type="PROSITE" id="PS50125">
    <property type="entry name" value="GUANYLATE_CYCLASE_2"/>
    <property type="match status" value="1"/>
</dbReference>
<dbReference type="InterPro" id="IPR029787">
    <property type="entry name" value="Nucleotide_cyclase"/>
</dbReference>
<dbReference type="PANTHER" id="PTHR43047">
    <property type="entry name" value="TWO-COMPONENT HISTIDINE PROTEIN KINASE"/>
    <property type="match status" value="1"/>
</dbReference>
<dbReference type="Pfam" id="PF00072">
    <property type="entry name" value="Response_reg"/>
    <property type="match status" value="1"/>
</dbReference>
<dbReference type="InterPro" id="IPR036097">
    <property type="entry name" value="HisK_dim/P_sf"/>
</dbReference>
<protein>
    <recommendedName>
        <fullName evidence="3">histidine kinase</fullName>
        <ecNumber evidence="3">2.7.13.3</ecNumber>
    </recommendedName>
</protein>
<dbReference type="Pfam" id="PF00211">
    <property type="entry name" value="Guanylate_cyc"/>
    <property type="match status" value="1"/>
</dbReference>
<evidence type="ECO:0000313" key="15">
    <source>
        <dbReference type="EMBL" id="MEP0865248.1"/>
    </source>
</evidence>
<gene>
    <name evidence="15" type="ORF">NDI37_12300</name>
</gene>
<dbReference type="SMART" id="SM00388">
    <property type="entry name" value="HisKA"/>
    <property type="match status" value="1"/>
</dbReference>
<dbReference type="PROSITE" id="PS50109">
    <property type="entry name" value="HIS_KIN"/>
    <property type="match status" value="1"/>
</dbReference>
<dbReference type="SMART" id="SM00044">
    <property type="entry name" value="CYCc"/>
    <property type="match status" value="1"/>
</dbReference>
<feature type="region of interest" description="Disordered" evidence="9">
    <location>
        <begin position="588"/>
        <end position="616"/>
    </location>
</feature>
<dbReference type="InterPro" id="IPR001789">
    <property type="entry name" value="Sig_transdc_resp-reg_receiver"/>
</dbReference>
<keyword evidence="4 8" id="KW-0597">Phosphoprotein</keyword>
<evidence type="ECO:0000256" key="3">
    <source>
        <dbReference type="ARBA" id="ARBA00012438"/>
    </source>
</evidence>
<feature type="modified residue" description="4-aspartylphosphate" evidence="8">
    <location>
        <position position="736"/>
    </location>
</feature>
<dbReference type="CDD" id="cd16922">
    <property type="entry name" value="HATPase_EvgS-ArcB-TorS-like"/>
    <property type="match status" value="1"/>
</dbReference>
<evidence type="ECO:0000256" key="10">
    <source>
        <dbReference type="SAM" id="Phobius"/>
    </source>
</evidence>
<dbReference type="CDD" id="cd17574">
    <property type="entry name" value="REC_OmpR"/>
    <property type="match status" value="1"/>
</dbReference>
<dbReference type="InterPro" id="IPR003661">
    <property type="entry name" value="HisK_dim/P_dom"/>
</dbReference>
<keyword evidence="16" id="KW-1185">Reference proteome</keyword>
<dbReference type="InterPro" id="IPR003660">
    <property type="entry name" value="HAMP_dom"/>
</dbReference>
<dbReference type="SUPFAM" id="SSF55073">
    <property type="entry name" value="Nucleotide cyclase"/>
    <property type="match status" value="1"/>
</dbReference>
<comment type="subcellular location">
    <subcellularLocation>
        <location evidence="2">Membrane</location>
    </subcellularLocation>
</comment>
<feature type="compositionally biased region" description="Polar residues" evidence="9">
    <location>
        <begin position="601"/>
        <end position="611"/>
    </location>
</feature>
<comment type="catalytic activity">
    <reaction evidence="1">
        <text>ATP + protein L-histidine = ADP + protein N-phospho-L-histidine.</text>
        <dbReference type="EC" id="2.7.13.3"/>
    </reaction>
</comment>
<dbReference type="InterPro" id="IPR001054">
    <property type="entry name" value="A/G_cyclase"/>
</dbReference>
<dbReference type="Pfam" id="PF00512">
    <property type="entry name" value="HisKA"/>
    <property type="match status" value="1"/>
</dbReference>
<dbReference type="CDD" id="cd07302">
    <property type="entry name" value="CHD"/>
    <property type="match status" value="1"/>
</dbReference>
<dbReference type="SUPFAM" id="SSF52172">
    <property type="entry name" value="CheY-like"/>
    <property type="match status" value="1"/>
</dbReference>
<dbReference type="CDD" id="cd00082">
    <property type="entry name" value="HisKA"/>
    <property type="match status" value="1"/>
</dbReference>
<keyword evidence="10" id="KW-0812">Transmembrane</keyword>
<feature type="transmembrane region" description="Helical" evidence="10">
    <location>
        <begin position="6"/>
        <end position="29"/>
    </location>
</feature>
<keyword evidence="10" id="KW-0472">Membrane</keyword>
<evidence type="ECO:0000256" key="1">
    <source>
        <dbReference type="ARBA" id="ARBA00000085"/>
    </source>
</evidence>
<dbReference type="Gene3D" id="6.10.340.10">
    <property type="match status" value="1"/>
</dbReference>
<dbReference type="Gene3D" id="3.40.50.2300">
    <property type="match status" value="1"/>
</dbReference>
<dbReference type="SUPFAM" id="SSF55874">
    <property type="entry name" value="ATPase domain of HSP90 chaperone/DNA topoisomerase II/histidine kinase"/>
    <property type="match status" value="1"/>
</dbReference>
<evidence type="ECO:0000256" key="7">
    <source>
        <dbReference type="ARBA" id="ARBA00023012"/>
    </source>
</evidence>
<dbReference type="SMART" id="SM00448">
    <property type="entry name" value="REC"/>
    <property type="match status" value="1"/>
</dbReference>
<dbReference type="Gene3D" id="3.30.70.1230">
    <property type="entry name" value="Nucleotide cyclase"/>
    <property type="match status" value="1"/>
</dbReference>
<dbReference type="InterPro" id="IPR004358">
    <property type="entry name" value="Sig_transdc_His_kin-like_C"/>
</dbReference>
<proteinExistence type="predicted"/>
<dbReference type="PROSITE" id="PS50885">
    <property type="entry name" value="HAMP"/>
    <property type="match status" value="1"/>
</dbReference>
<dbReference type="Gene3D" id="3.30.565.10">
    <property type="entry name" value="Histidine kinase-like ATPase, C-terminal domain"/>
    <property type="match status" value="1"/>
</dbReference>
<organism evidence="15 16">
    <name type="scientific">Funiculus sociatus GB2-A5</name>
    <dbReference type="NCBI Taxonomy" id="2933946"/>
    <lineage>
        <taxon>Bacteria</taxon>
        <taxon>Bacillati</taxon>
        <taxon>Cyanobacteriota</taxon>
        <taxon>Cyanophyceae</taxon>
        <taxon>Coleofasciculales</taxon>
        <taxon>Coleofasciculaceae</taxon>
        <taxon>Funiculus</taxon>
    </lineage>
</organism>
<keyword evidence="5" id="KW-0808">Transferase</keyword>
<keyword evidence="10" id="KW-1133">Transmembrane helix</keyword>
<dbReference type="Pfam" id="PF00672">
    <property type="entry name" value="HAMP"/>
    <property type="match status" value="1"/>
</dbReference>
<dbReference type="RefSeq" id="WP_190425171.1">
    <property type="nucleotide sequence ID" value="NZ_JAMPKK010000023.1"/>
</dbReference>
<name>A0ABV0JP21_9CYAN</name>
<dbReference type="InterPro" id="IPR036890">
    <property type="entry name" value="HATPase_C_sf"/>
</dbReference>
<evidence type="ECO:0000256" key="5">
    <source>
        <dbReference type="ARBA" id="ARBA00022679"/>
    </source>
</evidence>
<dbReference type="CDD" id="cd06225">
    <property type="entry name" value="HAMP"/>
    <property type="match status" value="1"/>
</dbReference>
<dbReference type="SUPFAM" id="SSF158472">
    <property type="entry name" value="HAMP domain-like"/>
    <property type="match status" value="1"/>
</dbReference>
<dbReference type="Pfam" id="PF02518">
    <property type="entry name" value="HATPase_c"/>
    <property type="match status" value="1"/>
</dbReference>
<evidence type="ECO:0000256" key="8">
    <source>
        <dbReference type="PROSITE-ProRule" id="PRU00169"/>
    </source>
</evidence>
<evidence type="ECO:0000256" key="6">
    <source>
        <dbReference type="ARBA" id="ARBA00022777"/>
    </source>
</evidence>
<evidence type="ECO:0000256" key="2">
    <source>
        <dbReference type="ARBA" id="ARBA00004370"/>
    </source>
</evidence>
<keyword evidence="6" id="KW-0418">Kinase</keyword>
<feature type="transmembrane region" description="Helical" evidence="10">
    <location>
        <begin position="250"/>
        <end position="274"/>
    </location>
</feature>
<keyword evidence="7" id="KW-0902">Two-component regulatory system</keyword>
<accession>A0ABV0JP21</accession>
<dbReference type="PANTHER" id="PTHR43047:SF72">
    <property type="entry name" value="OSMOSENSING HISTIDINE PROTEIN KINASE SLN1"/>
    <property type="match status" value="1"/>
</dbReference>
<evidence type="ECO:0000259" key="11">
    <source>
        <dbReference type="PROSITE" id="PS50109"/>
    </source>
</evidence>
<reference evidence="15 16" key="1">
    <citation type="submission" date="2022-04" db="EMBL/GenBank/DDBJ databases">
        <title>Positive selection, recombination, and allopatry shape intraspecific diversity of widespread and dominant cyanobacteria.</title>
        <authorList>
            <person name="Wei J."/>
            <person name="Shu W."/>
            <person name="Hu C."/>
        </authorList>
    </citation>
    <scope>NUCLEOTIDE SEQUENCE [LARGE SCALE GENOMIC DNA]</scope>
    <source>
        <strain evidence="15 16">GB2-A5</strain>
    </source>
</reference>
<feature type="domain" description="Guanylate cyclase" evidence="13">
    <location>
        <begin position="843"/>
        <end position="969"/>
    </location>
</feature>
<dbReference type="InterPro" id="IPR003594">
    <property type="entry name" value="HATPase_dom"/>
</dbReference>
<dbReference type="Gene3D" id="1.10.287.130">
    <property type="match status" value="1"/>
</dbReference>
<evidence type="ECO:0000259" key="12">
    <source>
        <dbReference type="PROSITE" id="PS50110"/>
    </source>
</evidence>
<evidence type="ECO:0000256" key="9">
    <source>
        <dbReference type="SAM" id="MobiDB-lite"/>
    </source>
</evidence>
<dbReference type="PRINTS" id="PR00344">
    <property type="entry name" value="BCTRLSENSOR"/>
</dbReference>
<dbReference type="Proteomes" id="UP001442494">
    <property type="component" value="Unassembled WGS sequence"/>
</dbReference>
<dbReference type="EC" id="2.7.13.3" evidence="3"/>
<evidence type="ECO:0000313" key="16">
    <source>
        <dbReference type="Proteomes" id="UP001442494"/>
    </source>
</evidence>
<dbReference type="InterPro" id="IPR005467">
    <property type="entry name" value="His_kinase_dom"/>
</dbReference>
<evidence type="ECO:0000256" key="4">
    <source>
        <dbReference type="ARBA" id="ARBA00022553"/>
    </source>
</evidence>
<sequence>MRFPFALKIGMAISILSVGVTSTSVYFYYAKTKQIVLNQMAERLRDVGRSAAFLVDDEDKKKIQRLSLAIERDSFPIEEIITQLKPGETAESLPPEIAQKYMQSQDFQDLMQVLKNIQKSSSQKVYPLTFFKELTEDTSDIPLIKSTSLIVKVGESQNGNVVKFIADTDREESQDKKGKIIGQLYATKQEELQKAFDGKPQAGKKFYTDRWGQFLTAAIPIKDDDGKVIAVMGLEYDGRIEANQVQRLRYIYITIISISFLLSLLIAFLLARWLGHPIDKLREGAEKVRDRNFDIFIDVQSKDELGLLADAFNSMVAEIHDYAQNLELKNKTLLQINQLKDEFLINTSHELQTPLDGIIGIAESMLDGAAGQLSEIQKQNLYMIVQSSQRLANMVNDIVDLEKLKHKTLELKIKPVGMREVTDIVLALSKPLTANKSLQLINQIDPAVPLVEADENRVQQILYNLVCNAIKFTESGVIEVSASIRAGDRGLVIGSILPQSPVPSPQPLILAITVSDTGIGIPENKLEKIFDAFEFAEESTNKRYLGTGIRLAVTKQLVELHSGTIRVDSTVGKGSRFTFTLPLSQVQSTQNLDPKPKEQLSIGNKNESLNGASPPFKANYQQEANSVYKLRTTAKGIPIGLLALRQVASEWENPSNLPFPYCPLPAKSETSVASSPKKKVSSGNFTILIVEDDPVNLQILTNYLSLENYTVFQASDGIEALEAIENGLKPDLILLDVMMPKMSGFEVCKKLRKTFPANELPIFIVTSANTVSNVIEIFESGANDYLVKPVAKNELLARIKTHIELSKINIAYRRFVPHEFISLLGEDSIVNVQLGDQVQKEMTILFSDIRAFTTLSEGMSPKENFNFINSYLSRVSPVIRQNNGFIDKYIGDAVMALFPQSAEDALQAAIEMQKQVSLYNVELIKNGSPPIAIGIGIHSGTLMLGTIGDEQRMEGTVISDAVNLASRLEDLTKVYGASIIISEKTLLGLEDPTKYNYRFLDRVNIKGRKDLSPVFEVFDSNSAEIREVKSGTRSHFEFGIHLYYSKKFAEAEQVFSNVLQQNNQDKAARLYVKRCQRLQKRGTDEGWHGVEPFDEEF</sequence>
<evidence type="ECO:0000259" key="13">
    <source>
        <dbReference type="PROSITE" id="PS50125"/>
    </source>
</evidence>
<dbReference type="EMBL" id="JAMPKK010000023">
    <property type="protein sequence ID" value="MEP0865248.1"/>
    <property type="molecule type" value="Genomic_DNA"/>
</dbReference>
<dbReference type="SUPFAM" id="SSF47384">
    <property type="entry name" value="Homodimeric domain of signal transducing histidine kinase"/>
    <property type="match status" value="1"/>
</dbReference>
<dbReference type="SMART" id="SM00304">
    <property type="entry name" value="HAMP"/>
    <property type="match status" value="1"/>
</dbReference>
<dbReference type="SMART" id="SM00387">
    <property type="entry name" value="HATPase_c"/>
    <property type="match status" value="1"/>
</dbReference>